<dbReference type="Proteomes" id="UP001390339">
    <property type="component" value="Unassembled WGS sequence"/>
</dbReference>
<evidence type="ECO:0000313" key="1">
    <source>
        <dbReference type="EMBL" id="KAK8855593.1"/>
    </source>
</evidence>
<dbReference type="PANTHER" id="PTHR10622">
    <property type="entry name" value="HET DOMAIN-CONTAINING PROTEIN"/>
    <property type="match status" value="1"/>
</dbReference>
<gene>
    <name evidence="1" type="ORF">PGQ11_011505</name>
</gene>
<reference evidence="1 2" key="1">
    <citation type="journal article" date="2024" name="IMA Fungus">
        <title>Apiospora arundinis, a panoply of carbohydrate-active enzymes and secondary metabolites.</title>
        <authorList>
            <person name="Sorensen T."/>
            <person name="Petersen C."/>
            <person name="Muurmann A.T."/>
            <person name="Christiansen J.V."/>
            <person name="Brundto M.L."/>
            <person name="Overgaard C.K."/>
            <person name="Boysen A.T."/>
            <person name="Wollenberg R.D."/>
            <person name="Larsen T.O."/>
            <person name="Sorensen J.L."/>
            <person name="Nielsen K.L."/>
            <person name="Sondergaard T.E."/>
        </authorList>
    </citation>
    <scope>NUCLEOTIDE SEQUENCE [LARGE SCALE GENOMIC DNA]</scope>
    <source>
        <strain evidence="1 2">AAU 773</strain>
    </source>
</reference>
<name>A0ABR2HZT8_9PEZI</name>
<sequence length="442" mass="49934">MPPIQPEGRDWRELSSRQDLRELISETTGIEPTALVGHFVPGRYTVAVRMSWAAHRITTREEDMAYSLLGLFNVNMPLIYGEGAKAFERLQQEILKDTEDYTLLAWRSRPRSPDDMSLDPTSVLAKSPWDFRNGGLASEAGGWSYNSIRLIDWNPFDVSAANFKWHGRPLIGGWAPSSDFEPPRITSRGLRITLPFLTSLSPATKLQDETSLAFLYSVGPAGEMVCLALRKNDIVNSSVMKGDYYRTLASSNPRFVSATSVKFEFRTVYIRSKPREEQPLVSRWTKNKHPVLVFDARLNGRRMMHEPLVYDMYEPQTPLIITARVGVRLVFIVAKIGELPHCFIDEPPQQSEFQTPDGTKLAGAANRSGKLTFRMELSTGDKLQCSLKSRAMSWRNVVAPRIIGQEGVSRLHQATNLYSLDLRVKSADEHLPIRYISVGRAF</sequence>
<protein>
    <submittedName>
        <fullName evidence="1">HET-domain-containing protein</fullName>
    </submittedName>
</protein>
<keyword evidence="2" id="KW-1185">Reference proteome</keyword>
<organism evidence="1 2">
    <name type="scientific">Apiospora arundinis</name>
    <dbReference type="NCBI Taxonomy" id="335852"/>
    <lineage>
        <taxon>Eukaryota</taxon>
        <taxon>Fungi</taxon>
        <taxon>Dikarya</taxon>
        <taxon>Ascomycota</taxon>
        <taxon>Pezizomycotina</taxon>
        <taxon>Sordariomycetes</taxon>
        <taxon>Xylariomycetidae</taxon>
        <taxon>Amphisphaeriales</taxon>
        <taxon>Apiosporaceae</taxon>
        <taxon>Apiospora</taxon>
    </lineage>
</organism>
<proteinExistence type="predicted"/>
<dbReference type="PANTHER" id="PTHR10622:SF10">
    <property type="entry name" value="HET DOMAIN-CONTAINING PROTEIN"/>
    <property type="match status" value="1"/>
</dbReference>
<accession>A0ABR2HZT8</accession>
<dbReference type="EMBL" id="JAPCWZ010000007">
    <property type="protein sequence ID" value="KAK8855593.1"/>
    <property type="molecule type" value="Genomic_DNA"/>
</dbReference>
<comment type="caution">
    <text evidence="1">The sequence shown here is derived from an EMBL/GenBank/DDBJ whole genome shotgun (WGS) entry which is preliminary data.</text>
</comment>
<evidence type="ECO:0000313" key="2">
    <source>
        <dbReference type="Proteomes" id="UP001390339"/>
    </source>
</evidence>